<sequence length="281" mass="32186">MAIEHPFLMHIIQVITATHDRFLSDTKLDPKRSLTEAFHWSRGAALLNQKLSYPIRPQDRDAIWASAAMLGVANITSLEASTPAEAWPLKLADSSDLTWLYISQGKMALWDATNPLRPDSIFHFMADEYNVVMTEPSVLATEQMPTAFVSLCQLDEPLASEKNPYYSAVSILAQLLPIECSQATMKSYLQFLNNMKAPFKKLLRQKDSRALLIMAYWYGGMQQSLWWVERRARLECQAICLYLERYHGDERDIQKMLVLPRKQCGLESSNTFTDIQLINVY</sequence>
<dbReference type="PANTHER" id="PTHR47784:SF9">
    <property type="entry name" value="ZN(II)2CYS6 TRANSCRIPTION FACTOR (EUROFUNG)"/>
    <property type="match status" value="1"/>
</dbReference>
<dbReference type="Proteomes" id="UP001216150">
    <property type="component" value="Unassembled WGS sequence"/>
</dbReference>
<gene>
    <name evidence="1" type="ORF">N7450_008913</name>
</gene>
<evidence type="ECO:0000313" key="2">
    <source>
        <dbReference type="Proteomes" id="UP001216150"/>
    </source>
</evidence>
<proteinExistence type="predicted"/>
<protein>
    <submittedName>
        <fullName evidence="1">Uncharacterized protein</fullName>
    </submittedName>
</protein>
<dbReference type="PANTHER" id="PTHR47784">
    <property type="entry name" value="STEROL UPTAKE CONTROL PROTEIN 2"/>
    <property type="match status" value="1"/>
</dbReference>
<evidence type="ECO:0000313" key="1">
    <source>
        <dbReference type="EMBL" id="KAJ5575014.1"/>
    </source>
</evidence>
<dbReference type="AlphaFoldDB" id="A0AAD6DDY9"/>
<accession>A0AAD6DDY9</accession>
<keyword evidence="2" id="KW-1185">Reference proteome</keyword>
<dbReference type="InterPro" id="IPR053157">
    <property type="entry name" value="Sterol_Uptake_Regulator"/>
</dbReference>
<dbReference type="GO" id="GO:0001228">
    <property type="term" value="F:DNA-binding transcription activator activity, RNA polymerase II-specific"/>
    <property type="evidence" value="ECO:0007669"/>
    <property type="project" value="TreeGrafter"/>
</dbReference>
<name>A0AAD6DDY9_9EURO</name>
<organism evidence="1 2">
    <name type="scientific">Penicillium hetheringtonii</name>
    <dbReference type="NCBI Taxonomy" id="911720"/>
    <lineage>
        <taxon>Eukaryota</taxon>
        <taxon>Fungi</taxon>
        <taxon>Dikarya</taxon>
        <taxon>Ascomycota</taxon>
        <taxon>Pezizomycotina</taxon>
        <taxon>Eurotiomycetes</taxon>
        <taxon>Eurotiomycetidae</taxon>
        <taxon>Eurotiales</taxon>
        <taxon>Aspergillaceae</taxon>
        <taxon>Penicillium</taxon>
    </lineage>
</organism>
<reference evidence="1 2" key="1">
    <citation type="journal article" date="2023" name="IMA Fungus">
        <title>Comparative genomic study of the Penicillium genus elucidates a diverse pangenome and 15 lateral gene transfer events.</title>
        <authorList>
            <person name="Petersen C."/>
            <person name="Sorensen T."/>
            <person name="Nielsen M.R."/>
            <person name="Sondergaard T.E."/>
            <person name="Sorensen J.L."/>
            <person name="Fitzpatrick D.A."/>
            <person name="Frisvad J.C."/>
            <person name="Nielsen K.L."/>
        </authorList>
    </citation>
    <scope>NUCLEOTIDE SEQUENCE [LARGE SCALE GENOMIC DNA]</scope>
    <source>
        <strain evidence="1 2">IBT 29057</strain>
    </source>
</reference>
<comment type="caution">
    <text evidence="1">The sequence shown here is derived from an EMBL/GenBank/DDBJ whole genome shotgun (WGS) entry which is preliminary data.</text>
</comment>
<dbReference type="EMBL" id="JAQJAC010000008">
    <property type="protein sequence ID" value="KAJ5575014.1"/>
    <property type="molecule type" value="Genomic_DNA"/>
</dbReference>